<name>A0A5J4YYX1_PORPP</name>
<evidence type="ECO:0000256" key="3">
    <source>
        <dbReference type="ARBA" id="ARBA00023242"/>
    </source>
</evidence>
<dbReference type="Gene3D" id="2.60.40.1970">
    <property type="entry name" value="YEATS domain"/>
    <property type="match status" value="1"/>
</dbReference>
<feature type="domain" description="YEATS" evidence="5">
    <location>
        <begin position="3"/>
        <end position="144"/>
    </location>
</feature>
<accession>A0A5J4YYX1</accession>
<reference evidence="7" key="1">
    <citation type="journal article" date="2019" name="Nat. Commun.">
        <title>Expansion of phycobilisome linker gene families in mesophilic red algae.</title>
        <authorList>
            <person name="Lee J."/>
            <person name="Kim D."/>
            <person name="Bhattacharya D."/>
            <person name="Yoon H.S."/>
        </authorList>
    </citation>
    <scope>NUCLEOTIDE SEQUENCE [LARGE SCALE GENOMIC DNA]</scope>
    <source>
        <strain evidence="7">CCMP 1328</strain>
    </source>
</reference>
<dbReference type="AlphaFoldDB" id="A0A5J4YYX1"/>
<dbReference type="Proteomes" id="UP000324585">
    <property type="component" value="Unassembled WGS sequence"/>
</dbReference>
<gene>
    <name evidence="6" type="ORF">FVE85_0235</name>
</gene>
<dbReference type="InterPro" id="IPR038704">
    <property type="entry name" value="YEAST_sf"/>
</dbReference>
<dbReference type="Pfam" id="PF03366">
    <property type="entry name" value="YEATS"/>
    <property type="match status" value="1"/>
</dbReference>
<evidence type="ECO:0000259" key="5">
    <source>
        <dbReference type="PROSITE" id="PS51037"/>
    </source>
</evidence>
<keyword evidence="3 4" id="KW-0539">Nucleus</keyword>
<keyword evidence="6" id="KW-0648">Protein biosynthesis</keyword>
<keyword evidence="2" id="KW-0804">Transcription</keyword>
<dbReference type="PANTHER" id="PTHR47573">
    <property type="entry name" value="PROTEIN AF-9 HOMOLOG"/>
    <property type="match status" value="1"/>
</dbReference>
<dbReference type="InterPro" id="IPR055129">
    <property type="entry name" value="YEATS_dom"/>
</dbReference>
<comment type="caution">
    <text evidence="6">The sequence shown here is derived from an EMBL/GenBank/DDBJ whole genome shotgun (WGS) entry which is preliminary data.</text>
</comment>
<dbReference type="InterPro" id="IPR005033">
    <property type="entry name" value="YEATS"/>
</dbReference>
<proteinExistence type="predicted"/>
<sequence>MKRVKGAVFVQPIVYGSVSTWQGPDADQFKAHHWYIFVRGLYHEDLSYFVDHVEFVLHETLQPPVRIVREPPYEIEDYGWGEFEVIIRIHFKDKLEKPADMYHMLKLFSLTGEKLTTTPVVSDHYDELVFIEPPEKLLSILEKGTDKKVTSALGKFTSDFIAQEQEDTSKVQAARRLVQAHSHKLQGRLEELDKEAALLRYQVD</sequence>
<keyword evidence="1" id="KW-0805">Transcription regulation</keyword>
<dbReference type="GO" id="GO:0003743">
    <property type="term" value="F:translation initiation factor activity"/>
    <property type="evidence" value="ECO:0007669"/>
    <property type="project" value="UniProtKB-KW"/>
</dbReference>
<dbReference type="OMA" id="VKPYHNE"/>
<evidence type="ECO:0000313" key="7">
    <source>
        <dbReference type="Proteomes" id="UP000324585"/>
    </source>
</evidence>
<comment type="subcellular location">
    <subcellularLocation>
        <location evidence="4">Nucleus</location>
    </subcellularLocation>
</comment>
<keyword evidence="7" id="KW-1185">Reference proteome</keyword>
<dbReference type="GO" id="GO:0005634">
    <property type="term" value="C:nucleus"/>
    <property type="evidence" value="ECO:0007669"/>
    <property type="project" value="UniProtKB-SubCell"/>
</dbReference>
<dbReference type="PANTHER" id="PTHR47573:SF1">
    <property type="entry name" value="PROTEIN AF-9 HOMOLOG"/>
    <property type="match status" value="1"/>
</dbReference>
<evidence type="ECO:0000256" key="1">
    <source>
        <dbReference type="ARBA" id="ARBA00023015"/>
    </source>
</evidence>
<evidence type="ECO:0000256" key="4">
    <source>
        <dbReference type="PROSITE-ProRule" id="PRU00376"/>
    </source>
</evidence>
<keyword evidence="6" id="KW-0396">Initiation factor</keyword>
<organism evidence="6 7">
    <name type="scientific">Porphyridium purpureum</name>
    <name type="common">Red alga</name>
    <name type="synonym">Porphyridium cruentum</name>
    <dbReference type="NCBI Taxonomy" id="35688"/>
    <lineage>
        <taxon>Eukaryota</taxon>
        <taxon>Rhodophyta</taxon>
        <taxon>Bangiophyceae</taxon>
        <taxon>Porphyridiales</taxon>
        <taxon>Porphyridiaceae</taxon>
        <taxon>Porphyridium</taxon>
    </lineage>
</organism>
<evidence type="ECO:0000313" key="6">
    <source>
        <dbReference type="EMBL" id="KAA8496506.1"/>
    </source>
</evidence>
<dbReference type="GO" id="GO:0006355">
    <property type="term" value="P:regulation of DNA-templated transcription"/>
    <property type="evidence" value="ECO:0007669"/>
    <property type="project" value="InterPro"/>
</dbReference>
<dbReference type="CDD" id="cd16910">
    <property type="entry name" value="YEATS_TFIID14_like"/>
    <property type="match status" value="1"/>
</dbReference>
<dbReference type="PROSITE" id="PS51037">
    <property type="entry name" value="YEATS"/>
    <property type="match status" value="1"/>
</dbReference>
<protein>
    <submittedName>
        <fullName evidence="6">Transcription initiation factor TFIID subunit 14b</fullName>
    </submittedName>
</protein>
<evidence type="ECO:0000256" key="2">
    <source>
        <dbReference type="ARBA" id="ARBA00023163"/>
    </source>
</evidence>
<dbReference type="EMBL" id="VRMN01000002">
    <property type="protein sequence ID" value="KAA8496506.1"/>
    <property type="molecule type" value="Genomic_DNA"/>
</dbReference>
<dbReference type="OrthoDB" id="16041at2759"/>